<dbReference type="NCBIfam" id="TIGR01552">
    <property type="entry name" value="phd_fam"/>
    <property type="match status" value="1"/>
</dbReference>
<accession>A0A388TB77</accession>
<gene>
    <name evidence="3" type="ORF">NO1_0425</name>
</gene>
<proteinExistence type="inferred from homology"/>
<dbReference type="SUPFAM" id="SSF143120">
    <property type="entry name" value="YefM-like"/>
    <property type="match status" value="1"/>
</dbReference>
<organism evidence="3 4">
    <name type="scientific">Termititenax aidoneus</name>
    <dbReference type="NCBI Taxonomy" id="2218524"/>
    <lineage>
        <taxon>Bacteria</taxon>
        <taxon>Bacillati</taxon>
        <taxon>Candidatus Margulisiibacteriota</taxon>
        <taxon>Candidatus Termititenacia</taxon>
        <taxon>Candidatus Termititenacales</taxon>
        <taxon>Candidatus Termititenacaceae</taxon>
        <taxon>Candidatus Termititenax</taxon>
    </lineage>
</organism>
<evidence type="ECO:0000256" key="1">
    <source>
        <dbReference type="ARBA" id="ARBA00009981"/>
    </source>
</evidence>
<comment type="function">
    <text evidence="2">Antitoxin component of a type II toxin-antitoxin (TA) system.</text>
</comment>
<evidence type="ECO:0000313" key="4">
    <source>
        <dbReference type="Proteomes" id="UP000269352"/>
    </source>
</evidence>
<comment type="similarity">
    <text evidence="1 2">Belongs to the phD/YefM antitoxin family.</text>
</comment>
<dbReference type="InterPro" id="IPR036165">
    <property type="entry name" value="YefM-like_sf"/>
</dbReference>
<dbReference type="Proteomes" id="UP000269352">
    <property type="component" value="Unassembled WGS sequence"/>
</dbReference>
<dbReference type="InterPro" id="IPR006442">
    <property type="entry name" value="Antitoxin_Phd/YefM"/>
</dbReference>
<evidence type="ECO:0000256" key="2">
    <source>
        <dbReference type="RuleBase" id="RU362080"/>
    </source>
</evidence>
<sequence length="89" mass="9818">MQQVNIHAAKTQLSALVERAAHGEPFVIAKAGKPMVTVVPYQTPRPKATKRVGFLKGRIKIPPDFDIDKIMEDEIIEMFYGSDGGSHKA</sequence>
<dbReference type="AlphaFoldDB" id="A0A388TB77"/>
<dbReference type="Gene3D" id="3.40.1620.10">
    <property type="entry name" value="YefM-like domain"/>
    <property type="match status" value="1"/>
</dbReference>
<protein>
    <recommendedName>
        <fullName evidence="2">Antitoxin</fullName>
    </recommendedName>
</protein>
<evidence type="ECO:0000313" key="3">
    <source>
        <dbReference type="EMBL" id="GBR72969.1"/>
    </source>
</evidence>
<name>A0A388TB77_TERA1</name>
<dbReference type="Pfam" id="PF02604">
    <property type="entry name" value="PhdYeFM_antitox"/>
    <property type="match status" value="1"/>
</dbReference>
<reference evidence="3 4" key="1">
    <citation type="journal article" date="2019" name="ISME J.">
        <title>Genome analyses of uncultured TG2/ZB3 bacteria in 'Margulisbacteria' specifically attached to ectosymbiotic spirochetes of protists in the termite gut.</title>
        <authorList>
            <person name="Utami Y.D."/>
            <person name="Kuwahara H."/>
            <person name="Igai K."/>
            <person name="Murakami T."/>
            <person name="Sugaya K."/>
            <person name="Morikawa T."/>
            <person name="Nagura Y."/>
            <person name="Yuki M."/>
            <person name="Deevong P."/>
            <person name="Inoue T."/>
            <person name="Kihara K."/>
            <person name="Lo N."/>
            <person name="Yamada A."/>
            <person name="Ohkuma M."/>
            <person name="Hongoh Y."/>
        </authorList>
    </citation>
    <scope>NUCLEOTIDE SEQUENCE [LARGE SCALE GENOMIC DNA]</scope>
    <source>
        <strain evidence="3">NkOx7-01</strain>
    </source>
</reference>
<dbReference type="EMBL" id="BGZN01000004">
    <property type="protein sequence ID" value="GBR72969.1"/>
    <property type="molecule type" value="Genomic_DNA"/>
</dbReference>
<comment type="caution">
    <text evidence="3">The sequence shown here is derived from an EMBL/GenBank/DDBJ whole genome shotgun (WGS) entry which is preliminary data.</text>
</comment>
<keyword evidence="4" id="KW-1185">Reference proteome</keyword>